<proteinExistence type="predicted"/>
<evidence type="ECO:0000313" key="2">
    <source>
        <dbReference type="EMBL" id="GFG50251.1"/>
    </source>
</evidence>
<name>A0A7I9VXS4_MYCAG</name>
<dbReference type="Gene3D" id="3.40.50.720">
    <property type="entry name" value="NAD(P)-binding Rossmann-like Domain"/>
    <property type="match status" value="1"/>
</dbReference>
<sequence length="362" mass="38306">MHPLIDKPLRVAVISTGWISSLSIRAIVRRPHLDLVGVWVHSTEKVGRDAGEIVGLGPIGVITTGDLDDIIGSKPDCVVYGAASAKMDAAAVADYVRLLTAGLNVVTTNTPGMMFPDKWIPQLADQVRAAALSGGATIYTSGIEPGFAGDQLAVLLSTLSNTIRSIRAQEIFDYSAYPNRDLMIDAMGFGKPLDFTPLLELEGAQQFAWGPPIGLVAKALGVELEKVTEAYERVLTPRDLHVACGAIPAGTCGAVRAETTGFVDGHPVITIEHINRMAPDLAPQWASAPNGTYRLIIDGQPHIRCDLNLGTEDTPESANANAMEATAMRVVNAIPYVVEAAPGIATSLDLPITAPRNALDFG</sequence>
<reference evidence="2 3" key="1">
    <citation type="journal article" date="2019" name="Emerg. Microbes Infect.">
        <title>Comprehensive subspecies identification of 175 nontuberculous mycobacteria species based on 7547 genomic profiles.</title>
        <authorList>
            <person name="Matsumoto Y."/>
            <person name="Kinjo T."/>
            <person name="Motooka D."/>
            <person name="Nabeya D."/>
            <person name="Jung N."/>
            <person name="Uechi K."/>
            <person name="Horii T."/>
            <person name="Iida T."/>
            <person name="Fujita J."/>
            <person name="Nakamura S."/>
        </authorList>
    </citation>
    <scope>NUCLEOTIDE SEQUENCE [LARGE SCALE GENOMIC DNA]</scope>
    <source>
        <strain evidence="2 3">JCM 6377</strain>
    </source>
</reference>
<dbReference type="InterPro" id="IPR036291">
    <property type="entry name" value="NAD(P)-bd_dom_sf"/>
</dbReference>
<organism evidence="2 3">
    <name type="scientific">Mycolicibacterium agri</name>
    <name type="common">Mycobacterium agri</name>
    <dbReference type="NCBI Taxonomy" id="36811"/>
    <lineage>
        <taxon>Bacteria</taxon>
        <taxon>Bacillati</taxon>
        <taxon>Actinomycetota</taxon>
        <taxon>Actinomycetes</taxon>
        <taxon>Mycobacteriales</taxon>
        <taxon>Mycobacteriaceae</taxon>
        <taxon>Mycolicibacterium</taxon>
    </lineage>
</organism>
<keyword evidence="2" id="KW-0808">Transferase</keyword>
<dbReference type="SUPFAM" id="SSF51735">
    <property type="entry name" value="NAD(P)-binding Rossmann-fold domains"/>
    <property type="match status" value="1"/>
</dbReference>
<dbReference type="EMBL" id="BLKS01000001">
    <property type="protein sequence ID" value="GFG50251.1"/>
    <property type="molecule type" value="Genomic_DNA"/>
</dbReference>
<dbReference type="Proteomes" id="UP000465302">
    <property type="component" value="Unassembled WGS sequence"/>
</dbReference>
<keyword evidence="2" id="KW-0418">Kinase</keyword>
<gene>
    <name evidence="2" type="ORF">MAGR_16920</name>
</gene>
<dbReference type="Pfam" id="PF19328">
    <property type="entry name" value="DAP_DH_C"/>
    <property type="match status" value="1"/>
</dbReference>
<evidence type="ECO:0000259" key="1">
    <source>
        <dbReference type="Pfam" id="PF19328"/>
    </source>
</evidence>
<dbReference type="GO" id="GO:0016301">
    <property type="term" value="F:kinase activity"/>
    <property type="evidence" value="ECO:0007669"/>
    <property type="project" value="UniProtKB-KW"/>
</dbReference>
<dbReference type="AlphaFoldDB" id="A0A7I9VXS4"/>
<dbReference type="InterPro" id="IPR045760">
    <property type="entry name" value="DAP_DH_C"/>
</dbReference>
<evidence type="ECO:0000313" key="3">
    <source>
        <dbReference type="Proteomes" id="UP000465302"/>
    </source>
</evidence>
<protein>
    <submittedName>
        <fullName evidence="2">Diacylglycerol kinase</fullName>
    </submittedName>
</protein>
<comment type="caution">
    <text evidence="2">The sequence shown here is derived from an EMBL/GenBank/DDBJ whole genome shotgun (WGS) entry which is preliminary data.</text>
</comment>
<dbReference type="CDD" id="cd24146">
    <property type="entry name" value="nat-AmDH_N_like"/>
    <property type="match status" value="1"/>
</dbReference>
<feature type="domain" description="2,4-diaminopentanoate dehydrogenase C-terminal" evidence="1">
    <location>
        <begin position="150"/>
        <end position="354"/>
    </location>
</feature>
<accession>A0A7I9VXS4</accession>